<evidence type="ECO:0000313" key="2">
    <source>
        <dbReference type="Proteomes" id="UP001648503"/>
    </source>
</evidence>
<evidence type="ECO:0000313" key="1">
    <source>
        <dbReference type="EMBL" id="KAH6597726.1"/>
    </source>
</evidence>
<proteinExistence type="predicted"/>
<dbReference type="PANTHER" id="PTHR12840:SF1">
    <property type="entry name" value="NADH DEHYDROGENASE [UBIQUINONE] 1 BETA SUBCOMPLEX SUBUNIT 8, MITOCHONDRIAL"/>
    <property type="match status" value="1"/>
</dbReference>
<comment type="caution">
    <text evidence="1">The sequence shown here is derived from an EMBL/GenBank/DDBJ whole genome shotgun (WGS) entry which is preliminary data.</text>
</comment>
<dbReference type="PANTHER" id="PTHR12840">
    <property type="entry name" value="NADH-UBIQUINONE OXIDOREDUCTASE ASHI SUBUNIT"/>
    <property type="match status" value="1"/>
</dbReference>
<organism evidence="1 2">
    <name type="scientific">Batrachochytrium salamandrivorans</name>
    <dbReference type="NCBI Taxonomy" id="1357716"/>
    <lineage>
        <taxon>Eukaryota</taxon>
        <taxon>Fungi</taxon>
        <taxon>Fungi incertae sedis</taxon>
        <taxon>Chytridiomycota</taxon>
        <taxon>Chytridiomycota incertae sedis</taxon>
        <taxon>Chytridiomycetes</taxon>
        <taxon>Rhizophydiales</taxon>
        <taxon>Rhizophydiales incertae sedis</taxon>
        <taxon>Batrachochytrium</taxon>
    </lineage>
</organism>
<gene>
    <name evidence="1" type="ORF">BASA50_004331</name>
</gene>
<dbReference type="InterPro" id="IPR008699">
    <property type="entry name" value="NDUFB8"/>
</dbReference>
<reference evidence="1 2" key="1">
    <citation type="submission" date="2021-02" db="EMBL/GenBank/DDBJ databases">
        <title>Variation within the Batrachochytrium salamandrivorans European outbreak.</title>
        <authorList>
            <person name="Kelly M."/>
            <person name="Pasmans F."/>
            <person name="Shea T.P."/>
            <person name="Munoz J.F."/>
            <person name="Carranza S."/>
            <person name="Cuomo C.A."/>
            <person name="Martel A."/>
        </authorList>
    </citation>
    <scope>NUCLEOTIDE SEQUENCE [LARGE SCALE GENOMIC DNA]</scope>
    <source>
        <strain evidence="1 2">AMFP18/2</strain>
    </source>
</reference>
<name>A0ABQ8FIY1_9FUNG</name>
<dbReference type="EMBL" id="JAFCIX010000136">
    <property type="protein sequence ID" value="KAH6597726.1"/>
    <property type="molecule type" value="Genomic_DNA"/>
</dbReference>
<keyword evidence="2" id="KW-1185">Reference proteome</keyword>
<sequence length="281" mass="31333">MNGLGRLLSAGSCTRLSPSTLAATIKATGPASTAFLPGPLSHTVALLGALRPLGSGLRASSGSSYIGQGTNFPRPPQDQIRPVPHQEWTNRFVKPTVPELKIDPEDLFQHPQYTPPPKVSTSIGPLVGPLHMPEFDQSRSDWRKTGVRSWNSLVDIRFESGKDSLIGDYPRIEPQFSWIRDPYNYWDQQGRRNFGEVLYDHDHFTDAWGIGPATDWHMPVTSAVIVLSFVALVTTSIYLWDTESHLWFAEKDYPFNGLRVELGGDPDDESDDWMAAPVYKI</sequence>
<evidence type="ECO:0008006" key="3">
    <source>
        <dbReference type="Google" id="ProtNLM"/>
    </source>
</evidence>
<accession>A0ABQ8FIY1</accession>
<protein>
    <recommendedName>
        <fullName evidence="3">NADH dehydrogenase [ubiquinone] 1 beta subcomplex subunit 11, mitochondrial</fullName>
    </recommendedName>
</protein>
<dbReference type="Proteomes" id="UP001648503">
    <property type="component" value="Unassembled WGS sequence"/>
</dbReference>
<dbReference type="Pfam" id="PF05821">
    <property type="entry name" value="NDUF_B8"/>
    <property type="match status" value="1"/>
</dbReference>